<dbReference type="SUPFAM" id="SSF51069">
    <property type="entry name" value="Carbonic anhydrase"/>
    <property type="match status" value="1"/>
</dbReference>
<dbReference type="Proteomes" id="UP001487740">
    <property type="component" value="Unassembled WGS sequence"/>
</dbReference>
<name>A0AAW0SPW6_SCYPA</name>
<gene>
    <name evidence="3" type="ORF">O3P69_013654</name>
</gene>
<feature type="compositionally biased region" description="Polar residues" evidence="1">
    <location>
        <begin position="110"/>
        <end position="124"/>
    </location>
</feature>
<evidence type="ECO:0000313" key="4">
    <source>
        <dbReference type="Proteomes" id="UP001487740"/>
    </source>
</evidence>
<proteinExistence type="predicted"/>
<organism evidence="3 4">
    <name type="scientific">Scylla paramamosain</name>
    <name type="common">Mud crab</name>
    <dbReference type="NCBI Taxonomy" id="85552"/>
    <lineage>
        <taxon>Eukaryota</taxon>
        <taxon>Metazoa</taxon>
        <taxon>Ecdysozoa</taxon>
        <taxon>Arthropoda</taxon>
        <taxon>Crustacea</taxon>
        <taxon>Multicrustacea</taxon>
        <taxon>Malacostraca</taxon>
        <taxon>Eumalacostraca</taxon>
        <taxon>Eucarida</taxon>
        <taxon>Decapoda</taxon>
        <taxon>Pleocyemata</taxon>
        <taxon>Brachyura</taxon>
        <taxon>Eubrachyura</taxon>
        <taxon>Portunoidea</taxon>
        <taxon>Portunidae</taxon>
        <taxon>Portuninae</taxon>
        <taxon>Scylla</taxon>
    </lineage>
</organism>
<feature type="compositionally biased region" description="Pro residues" evidence="1">
    <location>
        <begin position="80"/>
        <end position="92"/>
    </location>
</feature>
<comment type="caution">
    <text evidence="3">The sequence shown here is derived from an EMBL/GenBank/DDBJ whole genome shotgun (WGS) entry which is preliminary data.</text>
</comment>
<feature type="region of interest" description="Disordered" evidence="1">
    <location>
        <begin position="68"/>
        <end position="124"/>
    </location>
</feature>
<dbReference type="EMBL" id="JARAKH010000047">
    <property type="protein sequence ID" value="KAK8377153.1"/>
    <property type="molecule type" value="Genomic_DNA"/>
</dbReference>
<evidence type="ECO:0000259" key="2">
    <source>
        <dbReference type="PROSITE" id="PS51144"/>
    </source>
</evidence>
<evidence type="ECO:0000313" key="3">
    <source>
        <dbReference type="EMBL" id="KAK8377153.1"/>
    </source>
</evidence>
<protein>
    <recommendedName>
        <fullName evidence="2">Alpha-carbonic anhydrase domain-containing protein</fullName>
    </recommendedName>
</protein>
<evidence type="ECO:0000256" key="1">
    <source>
        <dbReference type="SAM" id="MobiDB-lite"/>
    </source>
</evidence>
<dbReference type="PROSITE" id="PS51144">
    <property type="entry name" value="ALPHA_CA_2"/>
    <property type="match status" value="1"/>
</dbReference>
<dbReference type="Gene3D" id="3.10.200.10">
    <property type="entry name" value="Alpha carbonic anhydrase"/>
    <property type="match status" value="1"/>
</dbReference>
<keyword evidence="4" id="KW-1185">Reference proteome</keyword>
<dbReference type="InterPro" id="IPR036398">
    <property type="entry name" value="CA_dom_sf"/>
</dbReference>
<feature type="domain" description="Alpha-carbonic anhydrase" evidence="2">
    <location>
        <begin position="17"/>
        <end position="124"/>
    </location>
</feature>
<dbReference type="InterPro" id="IPR001148">
    <property type="entry name" value="CA_dom"/>
</dbReference>
<dbReference type="AlphaFoldDB" id="A0AAW0SPW6"/>
<reference evidence="3 4" key="1">
    <citation type="submission" date="2023-03" db="EMBL/GenBank/DDBJ databases">
        <title>High-quality genome of Scylla paramamosain provides insights in environmental adaptation.</title>
        <authorList>
            <person name="Zhang L."/>
        </authorList>
    </citation>
    <scope>NUCLEOTIDE SEQUENCE [LARGE SCALE GENOMIC DNA]</scope>
    <source>
        <strain evidence="3">LZ_2023a</strain>
        <tissue evidence="3">Muscle</tissue>
    </source>
</reference>
<sequence>MRRPELGGLGVSWDWHKWWTYDGISGPQFWGLINPEWSLCTNGRRQSPVNLDPATLLYDPNLRQLHVDKHRPSPAQPISVPQPPFNSPPPSCLTPSLPVSRAPHLPPVGRTTTRIRTNLSGPRH</sequence>
<accession>A0AAW0SPW6</accession>